<dbReference type="PROSITE" id="PS00409">
    <property type="entry name" value="PROKAR_NTER_METHYL"/>
    <property type="match status" value="1"/>
</dbReference>
<keyword evidence="4" id="KW-1185">Reference proteome</keyword>
<comment type="caution">
    <text evidence="3">The sequence shown here is derived from an EMBL/GenBank/DDBJ whole genome shotgun (WGS) entry which is preliminary data.</text>
</comment>
<evidence type="ECO:0000256" key="1">
    <source>
        <dbReference type="SAM" id="MobiDB-lite"/>
    </source>
</evidence>
<keyword evidence="2" id="KW-1133">Transmembrane helix</keyword>
<keyword evidence="2" id="KW-0472">Membrane</keyword>
<feature type="transmembrane region" description="Helical" evidence="2">
    <location>
        <begin position="12"/>
        <end position="35"/>
    </location>
</feature>
<gene>
    <name evidence="3" type="ORF">J2D77_08190</name>
</gene>
<protein>
    <submittedName>
        <fullName evidence="3">Prepilin-type N-terminal cleavage/methylation domain-containing protein</fullName>
    </submittedName>
</protein>
<dbReference type="RefSeq" id="WP_207845794.1">
    <property type="nucleotide sequence ID" value="NZ_JAFVMH010000003.1"/>
</dbReference>
<evidence type="ECO:0000313" key="3">
    <source>
        <dbReference type="EMBL" id="MBO1325127.1"/>
    </source>
</evidence>
<evidence type="ECO:0000313" key="4">
    <source>
        <dbReference type="Proteomes" id="UP000664073"/>
    </source>
</evidence>
<feature type="region of interest" description="Disordered" evidence="1">
    <location>
        <begin position="73"/>
        <end position="106"/>
    </location>
</feature>
<dbReference type="InterPro" id="IPR012902">
    <property type="entry name" value="N_methyl_site"/>
</dbReference>
<reference evidence="3" key="1">
    <citation type="submission" date="2021-03" db="EMBL/GenBank/DDBJ databases">
        <title>The complete genome sequence of Acetobacter sp. TBRC 12339.</title>
        <authorList>
            <person name="Charoenyingcharoen P."/>
            <person name="Yukphan P."/>
        </authorList>
    </citation>
    <scope>NUCLEOTIDE SEQUENCE</scope>
    <source>
        <strain evidence="3">TBRC 12339</strain>
    </source>
</reference>
<name>A0A939HKF8_9PROT</name>
<organism evidence="3 4">
    <name type="scientific">Acetobacter garciniae</name>
    <dbReference type="NCBI Taxonomy" id="2817435"/>
    <lineage>
        <taxon>Bacteria</taxon>
        <taxon>Pseudomonadati</taxon>
        <taxon>Pseudomonadota</taxon>
        <taxon>Alphaproteobacteria</taxon>
        <taxon>Acetobacterales</taxon>
        <taxon>Acetobacteraceae</taxon>
        <taxon>Acetobacter</taxon>
    </lineage>
</organism>
<dbReference type="NCBIfam" id="TIGR02532">
    <property type="entry name" value="IV_pilin_GFxxxE"/>
    <property type="match status" value="1"/>
</dbReference>
<keyword evidence="2" id="KW-0812">Transmembrane</keyword>
<evidence type="ECO:0000256" key="2">
    <source>
        <dbReference type="SAM" id="Phobius"/>
    </source>
</evidence>
<accession>A0A939HKF8</accession>
<dbReference type="Proteomes" id="UP000664073">
    <property type="component" value="Unassembled WGS sequence"/>
</dbReference>
<dbReference type="EMBL" id="JAFVMH010000003">
    <property type="protein sequence ID" value="MBO1325127.1"/>
    <property type="molecule type" value="Genomic_DNA"/>
</dbReference>
<dbReference type="AlphaFoldDB" id="A0A939HKF8"/>
<proteinExistence type="predicted"/>
<dbReference type="Pfam" id="PF07963">
    <property type="entry name" value="N_methyl"/>
    <property type="match status" value="1"/>
</dbReference>
<sequence length="239" mass="25096">MNEQAPPRGRVAQGGFTLLELLVALVVFSLVLLVLEQGFRAATMLFERQRSLLDGQAELGAFDRVLRGLIAQADPGSGPGGTSGPVASLDSAAGGEPTGGLSASPTSSIGAGGGSGLFFVGQAHGLALRTVLPQALRAAAGMGADGQADIRLGVDGAHRLILGWVAYRHVIAPAMPVRQQVLLAGVQDMECAYFSNGNWKKTWYGDRLPELVRIGIRFVPRDGRHWPDIVAAPLRDPMP</sequence>